<evidence type="ECO:0000313" key="3">
    <source>
        <dbReference type="Proteomes" id="UP001558613"/>
    </source>
</evidence>
<dbReference type="Proteomes" id="UP001558613">
    <property type="component" value="Unassembled WGS sequence"/>
</dbReference>
<reference evidence="2 3" key="1">
    <citation type="submission" date="2023-09" db="EMBL/GenBank/DDBJ databases">
        <authorList>
            <person name="Wang M."/>
        </authorList>
    </citation>
    <scope>NUCLEOTIDE SEQUENCE [LARGE SCALE GENOMIC DNA]</scope>
    <source>
        <strain evidence="2">GT-2023</strain>
        <tissue evidence="2">Liver</tissue>
    </source>
</reference>
<dbReference type="EMBL" id="JAYMGO010000002">
    <property type="protein sequence ID" value="KAL1280971.1"/>
    <property type="molecule type" value="Genomic_DNA"/>
</dbReference>
<gene>
    <name evidence="2" type="ORF">QQF64_015571</name>
</gene>
<evidence type="ECO:0000256" key="1">
    <source>
        <dbReference type="SAM" id="Phobius"/>
    </source>
</evidence>
<name>A0ABR3NWM2_9TELE</name>
<proteinExistence type="predicted"/>
<evidence type="ECO:0008006" key="4">
    <source>
        <dbReference type="Google" id="ProtNLM"/>
    </source>
</evidence>
<keyword evidence="3" id="KW-1185">Reference proteome</keyword>
<comment type="caution">
    <text evidence="2">The sequence shown here is derived from an EMBL/GenBank/DDBJ whole genome shotgun (WGS) entry which is preliminary data.</text>
</comment>
<sequence length="140" mass="15103">MCALACALTRRRVGFAANQPILAAIWVSLTWHGMLTDSVPVNRLACSSVSTATPSLPFLRVLNGSASICFLSPAGTFAGKFALQIRDTSLASALYATLLVTYVWSCSFQMGQNSIILLVFLFRFPYMGVTVIADVHIPVI</sequence>
<organism evidence="2 3">
    <name type="scientific">Cirrhinus molitorella</name>
    <name type="common">mud carp</name>
    <dbReference type="NCBI Taxonomy" id="172907"/>
    <lineage>
        <taxon>Eukaryota</taxon>
        <taxon>Metazoa</taxon>
        <taxon>Chordata</taxon>
        <taxon>Craniata</taxon>
        <taxon>Vertebrata</taxon>
        <taxon>Euteleostomi</taxon>
        <taxon>Actinopterygii</taxon>
        <taxon>Neopterygii</taxon>
        <taxon>Teleostei</taxon>
        <taxon>Ostariophysi</taxon>
        <taxon>Cypriniformes</taxon>
        <taxon>Cyprinidae</taxon>
        <taxon>Labeoninae</taxon>
        <taxon>Labeonini</taxon>
        <taxon>Cirrhinus</taxon>
    </lineage>
</organism>
<accession>A0ABR3NWM2</accession>
<protein>
    <recommendedName>
        <fullName evidence="4">Secreted protein</fullName>
    </recommendedName>
</protein>
<keyword evidence="1" id="KW-1133">Transmembrane helix</keyword>
<feature type="transmembrane region" description="Helical" evidence="1">
    <location>
        <begin position="90"/>
        <end position="110"/>
    </location>
</feature>
<evidence type="ECO:0000313" key="2">
    <source>
        <dbReference type="EMBL" id="KAL1280971.1"/>
    </source>
</evidence>
<keyword evidence="1" id="KW-0472">Membrane</keyword>
<keyword evidence="1" id="KW-0812">Transmembrane</keyword>
<feature type="transmembrane region" description="Helical" evidence="1">
    <location>
        <begin position="116"/>
        <end position="137"/>
    </location>
</feature>